<dbReference type="InterPro" id="IPR035919">
    <property type="entry name" value="EAL_sf"/>
</dbReference>
<feature type="domain" description="EAL" evidence="1">
    <location>
        <begin position="104"/>
        <end position="278"/>
    </location>
</feature>
<dbReference type="PROSITE" id="PS50883">
    <property type="entry name" value="EAL"/>
    <property type="match status" value="1"/>
</dbReference>
<dbReference type="Pfam" id="PF00563">
    <property type="entry name" value="EAL"/>
    <property type="match status" value="1"/>
</dbReference>
<dbReference type="EMBL" id="CP118246">
    <property type="protein sequence ID" value="WDR01708.1"/>
    <property type="molecule type" value="Genomic_DNA"/>
</dbReference>
<proteinExistence type="predicted"/>
<dbReference type="Proteomes" id="UP001220530">
    <property type="component" value="Chromosome"/>
</dbReference>
<evidence type="ECO:0000259" key="1">
    <source>
        <dbReference type="PROSITE" id="PS50883"/>
    </source>
</evidence>
<dbReference type="CDD" id="cd01949">
    <property type="entry name" value="GGDEF"/>
    <property type="match status" value="1"/>
</dbReference>
<reference evidence="3 4" key="1">
    <citation type="submission" date="2023-02" db="EMBL/GenBank/DDBJ databases">
        <title>Devosia algicola sp. nov., isolated from the phycosphere of marine algae.</title>
        <authorList>
            <person name="Kim J.M."/>
            <person name="Lee J.K."/>
            <person name="Choi B.J."/>
            <person name="Bayburt H."/>
            <person name="Jeon C.O."/>
        </authorList>
    </citation>
    <scope>NUCLEOTIDE SEQUENCE [LARGE SCALE GENOMIC DNA]</scope>
    <source>
        <strain evidence="3 4">G20-9</strain>
    </source>
</reference>
<accession>A0ABY7YKL3</accession>
<organism evidence="3 4">
    <name type="scientific">Devosia algicola</name>
    <dbReference type="NCBI Taxonomy" id="3026418"/>
    <lineage>
        <taxon>Bacteria</taxon>
        <taxon>Pseudomonadati</taxon>
        <taxon>Pseudomonadota</taxon>
        <taxon>Alphaproteobacteria</taxon>
        <taxon>Hyphomicrobiales</taxon>
        <taxon>Devosiaceae</taxon>
        <taxon>Devosia</taxon>
    </lineage>
</organism>
<dbReference type="RefSeq" id="WP_282218118.1">
    <property type="nucleotide sequence ID" value="NZ_CP118246.1"/>
</dbReference>
<dbReference type="Gene3D" id="3.20.20.450">
    <property type="entry name" value="EAL domain"/>
    <property type="match status" value="1"/>
</dbReference>
<feature type="domain" description="GGDEF" evidence="2">
    <location>
        <begin position="1"/>
        <end position="95"/>
    </location>
</feature>
<dbReference type="CDD" id="cd01948">
    <property type="entry name" value="EAL"/>
    <property type="match status" value="1"/>
</dbReference>
<dbReference type="SMART" id="SM00052">
    <property type="entry name" value="EAL"/>
    <property type="match status" value="1"/>
</dbReference>
<dbReference type="InterPro" id="IPR001633">
    <property type="entry name" value="EAL_dom"/>
</dbReference>
<dbReference type="NCBIfam" id="TIGR00254">
    <property type="entry name" value="GGDEF"/>
    <property type="match status" value="1"/>
</dbReference>
<dbReference type="PROSITE" id="PS50887">
    <property type="entry name" value="GGDEF"/>
    <property type="match status" value="1"/>
</dbReference>
<dbReference type="InterPro" id="IPR029787">
    <property type="entry name" value="Nucleotide_cyclase"/>
</dbReference>
<dbReference type="InterPro" id="IPR000160">
    <property type="entry name" value="GGDEF_dom"/>
</dbReference>
<dbReference type="InterPro" id="IPR052155">
    <property type="entry name" value="Biofilm_reg_signaling"/>
</dbReference>
<dbReference type="InterPro" id="IPR043128">
    <property type="entry name" value="Rev_trsase/Diguanyl_cyclase"/>
</dbReference>
<evidence type="ECO:0000259" key="2">
    <source>
        <dbReference type="PROSITE" id="PS50887"/>
    </source>
</evidence>
<dbReference type="SUPFAM" id="SSF141868">
    <property type="entry name" value="EAL domain-like"/>
    <property type="match status" value="1"/>
</dbReference>
<gene>
    <name evidence="3" type="ORF">PSQ19_13250</name>
</gene>
<protein>
    <submittedName>
        <fullName evidence="3">Bifunctional diguanylate cyclase/phosphodiesterase</fullName>
    </submittedName>
</protein>
<dbReference type="PANTHER" id="PTHR44757:SF2">
    <property type="entry name" value="BIOFILM ARCHITECTURE MAINTENANCE PROTEIN MBAA"/>
    <property type="match status" value="1"/>
</dbReference>
<evidence type="ECO:0000313" key="4">
    <source>
        <dbReference type="Proteomes" id="UP001220530"/>
    </source>
</evidence>
<dbReference type="SUPFAM" id="SSF55073">
    <property type="entry name" value="Nucleotide cyclase"/>
    <property type="match status" value="1"/>
</dbReference>
<dbReference type="Gene3D" id="3.30.70.270">
    <property type="match status" value="1"/>
</dbReference>
<dbReference type="Pfam" id="PF00990">
    <property type="entry name" value="GGDEF"/>
    <property type="match status" value="1"/>
</dbReference>
<name>A0ABY7YKL3_9HYPH</name>
<dbReference type="PANTHER" id="PTHR44757">
    <property type="entry name" value="DIGUANYLATE CYCLASE DGCP"/>
    <property type="match status" value="1"/>
</dbReference>
<keyword evidence="4" id="KW-1185">Reference proteome</keyword>
<sequence>MGPQCTLARLGGDEFIIYRNQMNDPAEAEQDADAILQAFAQPIGLIETALSVNVSVGVVANPPAADDLDALMAKADLALYAAKGEGKARSQIFHAQMDVDYHYRQRLKADLEKAIAEGALTLAFQPLMDMASGQVVCCEALARWDHPTLGPISPTVFIPLAEETGQITDITRWVLCAAARQCRKWPEQISVAVNISARDFRGGDVAQMVTDALDSSGLAPHRLEIEVTESALIEERDLAQAVLDMLVERGIGIALDDFGTGYSSLSYLQALPFSKAQD</sequence>
<evidence type="ECO:0000313" key="3">
    <source>
        <dbReference type="EMBL" id="WDR01708.1"/>
    </source>
</evidence>